<feature type="domain" description="UspA" evidence="2">
    <location>
        <begin position="134"/>
        <end position="270"/>
    </location>
</feature>
<dbReference type="PRINTS" id="PR01438">
    <property type="entry name" value="UNVRSLSTRESS"/>
</dbReference>
<protein>
    <submittedName>
        <fullName evidence="3">Universal stress protein</fullName>
    </submittedName>
</protein>
<dbReference type="InterPro" id="IPR006015">
    <property type="entry name" value="Universal_stress_UspA"/>
</dbReference>
<dbReference type="EMBL" id="JAEUAX010000020">
    <property type="protein sequence ID" value="MBW9111940.1"/>
    <property type="molecule type" value="Genomic_DNA"/>
</dbReference>
<keyword evidence="4" id="KW-1185">Reference proteome</keyword>
<dbReference type="PANTHER" id="PTHR46268:SF6">
    <property type="entry name" value="UNIVERSAL STRESS PROTEIN UP12"/>
    <property type="match status" value="1"/>
</dbReference>
<evidence type="ECO:0000313" key="4">
    <source>
        <dbReference type="Proteomes" id="UP000777440"/>
    </source>
</evidence>
<feature type="domain" description="UspA" evidence="2">
    <location>
        <begin position="2"/>
        <end position="125"/>
    </location>
</feature>
<dbReference type="CDD" id="cd00293">
    <property type="entry name" value="USP-like"/>
    <property type="match status" value="1"/>
</dbReference>
<dbReference type="Gene3D" id="3.40.50.620">
    <property type="entry name" value="HUPs"/>
    <property type="match status" value="2"/>
</dbReference>
<proteinExistence type="inferred from homology"/>
<dbReference type="Proteomes" id="UP000777440">
    <property type="component" value="Unassembled WGS sequence"/>
</dbReference>
<dbReference type="SUPFAM" id="SSF52402">
    <property type="entry name" value="Adenine nucleotide alpha hydrolases-like"/>
    <property type="match status" value="2"/>
</dbReference>
<comment type="caution">
    <text evidence="3">The sequence shown here is derived from an EMBL/GenBank/DDBJ whole genome shotgun (WGS) entry which is preliminary data.</text>
</comment>
<gene>
    <name evidence="3" type="ORF">JNB61_19410</name>
</gene>
<name>A0ABS7I3V6_9MICO</name>
<dbReference type="PANTHER" id="PTHR46268">
    <property type="entry name" value="STRESS RESPONSE PROTEIN NHAX"/>
    <property type="match status" value="1"/>
</dbReference>
<dbReference type="Pfam" id="PF00582">
    <property type="entry name" value="Usp"/>
    <property type="match status" value="2"/>
</dbReference>
<reference evidence="3 4" key="1">
    <citation type="journal article" date="2021" name="MBio">
        <title>Poor Competitiveness of Bradyrhizobium in Pigeon Pea Root Colonization in Indian Soils.</title>
        <authorList>
            <person name="Chalasani D."/>
            <person name="Basu A."/>
            <person name="Pullabhotla S.V.S.R.N."/>
            <person name="Jorrin B."/>
            <person name="Neal A.L."/>
            <person name="Poole P.S."/>
            <person name="Podile A.R."/>
            <person name="Tkacz A."/>
        </authorList>
    </citation>
    <scope>NUCLEOTIDE SEQUENCE [LARGE SCALE GENOMIC DNA]</scope>
    <source>
        <strain evidence="3 4">HU12</strain>
    </source>
</reference>
<evidence type="ECO:0000313" key="3">
    <source>
        <dbReference type="EMBL" id="MBW9111940.1"/>
    </source>
</evidence>
<evidence type="ECO:0000259" key="2">
    <source>
        <dbReference type="Pfam" id="PF00582"/>
    </source>
</evidence>
<comment type="similarity">
    <text evidence="1">Belongs to the universal stress protein A family.</text>
</comment>
<dbReference type="InterPro" id="IPR014729">
    <property type="entry name" value="Rossmann-like_a/b/a_fold"/>
</dbReference>
<dbReference type="RefSeq" id="WP_220340703.1">
    <property type="nucleotide sequence ID" value="NZ_JAEUAX010000020.1"/>
</dbReference>
<organism evidence="3 4">
    <name type="scientific">Microbacterium ureisolvens</name>
    <dbReference type="NCBI Taxonomy" id="2781186"/>
    <lineage>
        <taxon>Bacteria</taxon>
        <taxon>Bacillati</taxon>
        <taxon>Actinomycetota</taxon>
        <taxon>Actinomycetes</taxon>
        <taxon>Micrococcales</taxon>
        <taxon>Microbacteriaceae</taxon>
        <taxon>Microbacterium</taxon>
    </lineage>
</organism>
<sequence>MERIVLGYDGSPASVSALSWVADRAAREVAKVGVVNVVSQFVSDRRAALDQLSDAEAFLRERAPGVGVDLHRLEGGVTDALTGFAAEADLLVTGINPGHPIRAAMAGAMPLRVSAHSHVPVVMVPAEWTAIGDPITVGIADDDSSDVALAFAAREAGEVEGSVRLVHAWLMPTPAFSGATALAVTPEDVMAGHRATLEAAVDWIAERFPTVSFESELVRDSRPAALLRFAPRSSMLVIGTNHRGLLAGSLLGSVAEGVLWQAECPVAVVPRDRALLSRLTED</sequence>
<dbReference type="InterPro" id="IPR006016">
    <property type="entry name" value="UspA"/>
</dbReference>
<accession>A0ABS7I3V6</accession>
<evidence type="ECO:0000256" key="1">
    <source>
        <dbReference type="ARBA" id="ARBA00008791"/>
    </source>
</evidence>